<accession>A0AAV4X5F4</accession>
<name>A0AAV4X5F4_CAEEX</name>
<dbReference type="EMBL" id="BPLR01017143">
    <property type="protein sequence ID" value="GIY89028.1"/>
    <property type="molecule type" value="Genomic_DNA"/>
</dbReference>
<proteinExistence type="predicted"/>
<gene>
    <name evidence="1" type="ORF">CEXT_275231</name>
</gene>
<sequence length="128" mass="14397">MRAVSQPKPFCRFDEGSAFLEEEVAGVADGIIAEERWILILERKKSVSDSFLAASPSVSESSEKRTHVNLHMEVLLILLTNARRFSGETFWGFDCESAFLEEEVAGVADGSLRKREFSHSRKKSRGIF</sequence>
<keyword evidence="2" id="KW-1185">Reference proteome</keyword>
<comment type="caution">
    <text evidence="1">The sequence shown here is derived from an EMBL/GenBank/DDBJ whole genome shotgun (WGS) entry which is preliminary data.</text>
</comment>
<reference evidence="1 2" key="1">
    <citation type="submission" date="2021-06" db="EMBL/GenBank/DDBJ databases">
        <title>Caerostris extrusa draft genome.</title>
        <authorList>
            <person name="Kono N."/>
            <person name="Arakawa K."/>
        </authorList>
    </citation>
    <scope>NUCLEOTIDE SEQUENCE [LARGE SCALE GENOMIC DNA]</scope>
</reference>
<organism evidence="1 2">
    <name type="scientific">Caerostris extrusa</name>
    <name type="common">Bark spider</name>
    <name type="synonym">Caerostris bankana</name>
    <dbReference type="NCBI Taxonomy" id="172846"/>
    <lineage>
        <taxon>Eukaryota</taxon>
        <taxon>Metazoa</taxon>
        <taxon>Ecdysozoa</taxon>
        <taxon>Arthropoda</taxon>
        <taxon>Chelicerata</taxon>
        <taxon>Arachnida</taxon>
        <taxon>Araneae</taxon>
        <taxon>Araneomorphae</taxon>
        <taxon>Entelegynae</taxon>
        <taxon>Araneoidea</taxon>
        <taxon>Araneidae</taxon>
        <taxon>Caerostris</taxon>
    </lineage>
</organism>
<evidence type="ECO:0000313" key="1">
    <source>
        <dbReference type="EMBL" id="GIY89028.1"/>
    </source>
</evidence>
<dbReference type="Proteomes" id="UP001054945">
    <property type="component" value="Unassembled WGS sequence"/>
</dbReference>
<evidence type="ECO:0000313" key="2">
    <source>
        <dbReference type="Proteomes" id="UP001054945"/>
    </source>
</evidence>
<dbReference type="AlphaFoldDB" id="A0AAV4X5F4"/>
<protein>
    <submittedName>
        <fullName evidence="1">Uncharacterized protein</fullName>
    </submittedName>
</protein>